<accession>A0A9Q0BTP8</accession>
<gene>
    <name evidence="1" type="ORF">M5D96_000393</name>
</gene>
<feature type="non-terminal residue" evidence="1">
    <location>
        <position position="93"/>
    </location>
</feature>
<dbReference type="AlphaFoldDB" id="A0A9Q0BTP8"/>
<dbReference type="EMBL" id="JAMKOV010000001">
    <property type="protein sequence ID" value="KAI8044242.1"/>
    <property type="molecule type" value="Genomic_DNA"/>
</dbReference>
<proteinExistence type="predicted"/>
<reference evidence="1" key="1">
    <citation type="journal article" date="2023" name="Genome Biol. Evol.">
        <title>Long-read-based Genome Assembly of Drosophila gunungcola Reveals Fewer Chemosensory Genes in Flower-breeding Species.</title>
        <authorList>
            <person name="Negi A."/>
            <person name="Liao B.Y."/>
            <person name="Yeh S.D."/>
        </authorList>
    </citation>
    <scope>NUCLEOTIDE SEQUENCE</scope>
    <source>
        <strain evidence="1">Sukarami</strain>
    </source>
</reference>
<keyword evidence="2" id="KW-1185">Reference proteome</keyword>
<dbReference type="Proteomes" id="UP001059596">
    <property type="component" value="Chromosome 3R"/>
</dbReference>
<name>A0A9Q0BTP8_9MUSC</name>
<organism evidence="1 2">
    <name type="scientific">Drosophila gunungcola</name>
    <name type="common">fruit fly</name>
    <dbReference type="NCBI Taxonomy" id="103775"/>
    <lineage>
        <taxon>Eukaryota</taxon>
        <taxon>Metazoa</taxon>
        <taxon>Ecdysozoa</taxon>
        <taxon>Arthropoda</taxon>
        <taxon>Hexapoda</taxon>
        <taxon>Insecta</taxon>
        <taxon>Pterygota</taxon>
        <taxon>Neoptera</taxon>
        <taxon>Endopterygota</taxon>
        <taxon>Diptera</taxon>
        <taxon>Brachycera</taxon>
        <taxon>Muscomorpha</taxon>
        <taxon>Ephydroidea</taxon>
        <taxon>Drosophilidae</taxon>
        <taxon>Drosophila</taxon>
        <taxon>Sophophora</taxon>
    </lineage>
</organism>
<comment type="caution">
    <text evidence="1">The sequence shown here is derived from an EMBL/GenBank/DDBJ whole genome shotgun (WGS) entry which is preliminary data.</text>
</comment>
<protein>
    <submittedName>
        <fullName evidence="1">Uncharacterized protein</fullName>
    </submittedName>
</protein>
<evidence type="ECO:0000313" key="2">
    <source>
        <dbReference type="Proteomes" id="UP001059596"/>
    </source>
</evidence>
<sequence>MCHVNGAKISIKIISIPLKPKKIAKGLPLLLSITTYPGKVARGPDKKTVSIMSFRLGEIEFFRYWFVCATHLALRCSISASVGLSLATSGALS</sequence>
<evidence type="ECO:0000313" key="1">
    <source>
        <dbReference type="EMBL" id="KAI8044242.1"/>
    </source>
</evidence>